<dbReference type="CDD" id="cd07721">
    <property type="entry name" value="yflN-like_MBL-fold"/>
    <property type="match status" value="1"/>
</dbReference>
<dbReference type="SMART" id="SM00849">
    <property type="entry name" value="Lactamase_B"/>
    <property type="match status" value="1"/>
</dbReference>
<proteinExistence type="predicted"/>
<keyword evidence="3" id="KW-1185">Reference proteome</keyword>
<accession>A0A3R5UGC3</accession>
<organism evidence="2 3">
    <name type="scientific">Clostridium manihotivorum</name>
    <dbReference type="NCBI Taxonomy" id="2320868"/>
    <lineage>
        <taxon>Bacteria</taxon>
        <taxon>Bacillati</taxon>
        <taxon>Bacillota</taxon>
        <taxon>Clostridia</taxon>
        <taxon>Eubacteriales</taxon>
        <taxon>Clostridiaceae</taxon>
        <taxon>Clostridium</taxon>
    </lineage>
</organism>
<dbReference type="Pfam" id="PF00753">
    <property type="entry name" value="Lactamase_B"/>
    <property type="match status" value="1"/>
</dbReference>
<name>A0A3R5UGC3_9CLOT</name>
<dbReference type="PANTHER" id="PTHR42951">
    <property type="entry name" value="METALLO-BETA-LACTAMASE DOMAIN-CONTAINING"/>
    <property type="match status" value="1"/>
</dbReference>
<dbReference type="AlphaFoldDB" id="A0A3R5UGC3"/>
<dbReference type="Gene3D" id="3.60.15.10">
    <property type="entry name" value="Ribonuclease Z/Hydroxyacylglutathione hydrolase-like"/>
    <property type="match status" value="1"/>
</dbReference>
<dbReference type="InterPro" id="IPR001279">
    <property type="entry name" value="Metallo-B-lactamas"/>
</dbReference>
<dbReference type="SUPFAM" id="SSF56281">
    <property type="entry name" value="Metallo-hydrolase/oxidoreductase"/>
    <property type="match status" value="1"/>
</dbReference>
<keyword evidence="2" id="KW-0378">Hydrolase</keyword>
<evidence type="ECO:0000259" key="1">
    <source>
        <dbReference type="SMART" id="SM00849"/>
    </source>
</evidence>
<sequence length="275" mass="30828">MITEILNKVADLSSSSEQVTEDIIVARFKIVNAVLIGNVNNINKEWVLIDTGLESSAEEIIEIAEKYYGKGNKPKCIILTHGHFDHIGSVRYLSELWQVVVYAHKLEIPFLTGKEDYPKGDPSVDDGLVAKMSQYFPIQAIDLGDKVKILPEDGTVPNLSEWRWVHTPGHTPGHISLFRERDRALIVGDAFTTLKQESLSSVLIQNKDVNGPPAYLTTNWEDAKNSVKVLADLKPEIIIPSHGSPMSKKDIEPYLEELVKKFDEEVIPEQGKFVK</sequence>
<dbReference type="InterPro" id="IPR050855">
    <property type="entry name" value="NDM-1-like"/>
</dbReference>
<dbReference type="GO" id="GO:0016787">
    <property type="term" value="F:hydrolase activity"/>
    <property type="evidence" value="ECO:0007669"/>
    <property type="project" value="UniProtKB-KW"/>
</dbReference>
<dbReference type="EMBL" id="CP025746">
    <property type="protein sequence ID" value="QAA33097.1"/>
    <property type="molecule type" value="Genomic_DNA"/>
</dbReference>
<dbReference type="PANTHER" id="PTHR42951:SF17">
    <property type="entry name" value="METALLO-BETA-LACTAMASE DOMAIN-CONTAINING PROTEIN"/>
    <property type="match status" value="1"/>
</dbReference>
<dbReference type="Proteomes" id="UP000286268">
    <property type="component" value="Chromosome"/>
</dbReference>
<evidence type="ECO:0000313" key="3">
    <source>
        <dbReference type="Proteomes" id="UP000286268"/>
    </source>
</evidence>
<protein>
    <submittedName>
        <fullName evidence="2">MBL fold metallo-hydrolase</fullName>
    </submittedName>
</protein>
<dbReference type="InterPro" id="IPR036866">
    <property type="entry name" value="RibonucZ/Hydroxyglut_hydro"/>
</dbReference>
<gene>
    <name evidence="2" type="ORF">C1I91_16440</name>
</gene>
<dbReference type="KEGG" id="cmah:C1I91_16440"/>
<dbReference type="OrthoDB" id="9802248at2"/>
<evidence type="ECO:0000313" key="2">
    <source>
        <dbReference type="EMBL" id="QAA33097.1"/>
    </source>
</evidence>
<dbReference type="RefSeq" id="WP_128213827.1">
    <property type="nucleotide sequence ID" value="NZ_CP025746.1"/>
</dbReference>
<reference evidence="2 3" key="1">
    <citation type="submission" date="2018-01" db="EMBL/GenBank/DDBJ databases">
        <title>Genome Sequencing and Assembly of Anaerobacter polyendosporus strain CT4.</title>
        <authorList>
            <person name="Tachaapaikoon C."/>
            <person name="Sutheeworapong S."/>
            <person name="Jenjaroenpun P."/>
            <person name="Wongsurawat T."/>
            <person name="Nookeaw I."/>
            <person name="Cheawchanlertfa P."/>
            <person name="Kosugi A."/>
            <person name="Cheevadhanarak S."/>
            <person name="Ratanakhanokchai K."/>
        </authorList>
    </citation>
    <scope>NUCLEOTIDE SEQUENCE [LARGE SCALE GENOMIC DNA]</scope>
    <source>
        <strain evidence="2 3">CT4</strain>
    </source>
</reference>
<feature type="domain" description="Metallo-beta-lactamase" evidence="1">
    <location>
        <begin position="30"/>
        <end position="242"/>
    </location>
</feature>